<dbReference type="AlphaFoldDB" id="A0A7W7MMU2"/>
<comment type="caution">
    <text evidence="2">The sequence shown here is derived from an EMBL/GenBank/DDBJ whole genome shotgun (WGS) entry which is preliminary data.</text>
</comment>
<name>A0A7W7MMU2_9ACTN</name>
<evidence type="ECO:0000313" key="3">
    <source>
        <dbReference type="Proteomes" id="UP000578112"/>
    </source>
</evidence>
<keyword evidence="3" id="KW-1185">Reference proteome</keyword>
<sequence length="129" mass="14000">MSGTGTSALPEIVDSGPVWTTEPPPAGDMVAILAAAQHSAGPLLKIRRHRSPDAGPPYWRWDCDSCGEYGGGRHHADAISRAERHCKEHPEHRSSLLPPPLCREPDQRLAVHPMLFAVDDDPPPGPFAF</sequence>
<accession>A0A7W7MMU2</accession>
<dbReference type="Proteomes" id="UP000578112">
    <property type="component" value="Unassembled WGS sequence"/>
</dbReference>
<proteinExistence type="predicted"/>
<feature type="region of interest" description="Disordered" evidence="1">
    <location>
        <begin position="1"/>
        <end position="24"/>
    </location>
</feature>
<dbReference type="RefSeq" id="WP_239087603.1">
    <property type="nucleotide sequence ID" value="NZ_BOMK01000043.1"/>
</dbReference>
<evidence type="ECO:0000313" key="2">
    <source>
        <dbReference type="EMBL" id="MBB4760027.1"/>
    </source>
</evidence>
<dbReference type="EMBL" id="JACHNH010000001">
    <property type="protein sequence ID" value="MBB4760027.1"/>
    <property type="molecule type" value="Genomic_DNA"/>
</dbReference>
<protein>
    <submittedName>
        <fullName evidence="2">Uncharacterized protein</fullName>
    </submittedName>
</protein>
<evidence type="ECO:0000256" key="1">
    <source>
        <dbReference type="SAM" id="MobiDB-lite"/>
    </source>
</evidence>
<organism evidence="2 3">
    <name type="scientific">Actinoplanes digitatis</name>
    <dbReference type="NCBI Taxonomy" id="1868"/>
    <lineage>
        <taxon>Bacteria</taxon>
        <taxon>Bacillati</taxon>
        <taxon>Actinomycetota</taxon>
        <taxon>Actinomycetes</taxon>
        <taxon>Micromonosporales</taxon>
        <taxon>Micromonosporaceae</taxon>
        <taxon>Actinoplanes</taxon>
    </lineage>
</organism>
<reference evidence="2 3" key="1">
    <citation type="submission" date="2020-08" db="EMBL/GenBank/DDBJ databases">
        <title>Sequencing the genomes of 1000 actinobacteria strains.</title>
        <authorList>
            <person name="Klenk H.-P."/>
        </authorList>
    </citation>
    <scope>NUCLEOTIDE SEQUENCE [LARGE SCALE GENOMIC DNA]</scope>
    <source>
        <strain evidence="2 3">DSM 43149</strain>
    </source>
</reference>
<gene>
    <name evidence="2" type="ORF">BJ971_000583</name>
</gene>